<comment type="caution">
    <text evidence="5">The sequence shown here is derived from an EMBL/GenBank/DDBJ whole genome shotgun (WGS) entry which is preliminary data.</text>
</comment>
<protein>
    <submittedName>
        <fullName evidence="5">Glycerate kinase</fullName>
    </submittedName>
</protein>
<reference evidence="5" key="2">
    <citation type="submission" date="2021-04" db="EMBL/GenBank/DDBJ databases">
        <authorList>
            <person name="Gilroy R."/>
        </authorList>
    </citation>
    <scope>NUCLEOTIDE SEQUENCE</scope>
    <source>
        <strain evidence="5">ChiSjej3B21-8574</strain>
    </source>
</reference>
<evidence type="ECO:0000313" key="5">
    <source>
        <dbReference type="EMBL" id="HJC49263.1"/>
    </source>
</evidence>
<proteinExistence type="inferred from homology"/>
<evidence type="ECO:0000256" key="2">
    <source>
        <dbReference type="ARBA" id="ARBA00022679"/>
    </source>
</evidence>
<dbReference type="GO" id="GO:0031388">
    <property type="term" value="P:organic acid phosphorylation"/>
    <property type="evidence" value="ECO:0007669"/>
    <property type="project" value="UniProtKB-UniRule"/>
</dbReference>
<reference evidence="5" key="1">
    <citation type="journal article" date="2021" name="PeerJ">
        <title>Extensive microbial diversity within the chicken gut microbiome revealed by metagenomics and culture.</title>
        <authorList>
            <person name="Gilroy R."/>
            <person name="Ravi A."/>
            <person name="Getino M."/>
            <person name="Pursley I."/>
            <person name="Horton D.L."/>
            <person name="Alikhan N.F."/>
            <person name="Baker D."/>
            <person name="Gharbi K."/>
            <person name="Hall N."/>
            <person name="Watson M."/>
            <person name="Adriaenssens E.M."/>
            <person name="Foster-Nyarko E."/>
            <person name="Jarju S."/>
            <person name="Secka A."/>
            <person name="Antonio M."/>
            <person name="Oren A."/>
            <person name="Chaudhuri R.R."/>
            <person name="La Ragione R."/>
            <person name="Hildebrand F."/>
            <person name="Pallen M.J."/>
        </authorList>
    </citation>
    <scope>NUCLEOTIDE SEQUENCE</scope>
    <source>
        <strain evidence="5">ChiSjej3B21-8574</strain>
    </source>
</reference>
<dbReference type="InterPro" id="IPR018193">
    <property type="entry name" value="Glyc_kinase_flavodox-like_fold"/>
</dbReference>
<dbReference type="GO" id="GO:0008887">
    <property type="term" value="F:glycerate kinase activity"/>
    <property type="evidence" value="ECO:0007669"/>
    <property type="project" value="UniProtKB-UniRule"/>
</dbReference>
<dbReference type="EMBL" id="DWWD01000009">
    <property type="protein sequence ID" value="HJC49263.1"/>
    <property type="molecule type" value="Genomic_DNA"/>
</dbReference>
<sequence>MKILFASDSFKGSLSSKRIAELLDEAAREVFPEAETGKVLVADGGEGTMDTVLEELHGTYRKIKVKGPLGEEREAGYGILPGGRAMIEMAAASGLPLVPEDQRNPRKTTSYGTGMLIADALDQGIRDIMIGIGGSATNDGGMGAMSALGIRFMDGEGRTLRGCGDDLAQTADIDMSGAHPAIGETSFTVMSDVENPLPGDHGASYTFGEQKGASGEDLESLEKGMERYAEIVVKKTGENKIWEKGVGAAGGLGFALLSFLDAELKSGIDTVLDMIGFDEKLKDADLVITGEGRMDWQSAFGKVPSGVGKRCRKAGVPAVAIVGGLLKGYETIYDTGIRTVITTISGTMDLQEAMERSEELYQDAASRLFRAIACGMELNKI</sequence>
<evidence type="ECO:0000313" key="6">
    <source>
        <dbReference type="Proteomes" id="UP000823904"/>
    </source>
</evidence>
<evidence type="ECO:0000256" key="4">
    <source>
        <dbReference type="PIRNR" id="PIRNR006078"/>
    </source>
</evidence>
<dbReference type="InterPro" id="IPR018197">
    <property type="entry name" value="Glycerate_kinase_RE-like"/>
</dbReference>
<name>A0A9D2PI34_9FIRM</name>
<dbReference type="PANTHER" id="PTHR21599:SF0">
    <property type="entry name" value="GLYCERATE KINASE"/>
    <property type="match status" value="1"/>
</dbReference>
<dbReference type="Gene3D" id="3.90.1510.10">
    <property type="entry name" value="Glycerate kinase, domain 2"/>
    <property type="match status" value="1"/>
</dbReference>
<dbReference type="PIRSF" id="PIRSF006078">
    <property type="entry name" value="GlxK"/>
    <property type="match status" value="1"/>
</dbReference>
<gene>
    <name evidence="5" type="ORF">H9754_01560</name>
</gene>
<dbReference type="PANTHER" id="PTHR21599">
    <property type="entry name" value="GLYCERATE KINASE"/>
    <property type="match status" value="1"/>
</dbReference>
<dbReference type="Proteomes" id="UP000823904">
    <property type="component" value="Unassembled WGS sequence"/>
</dbReference>
<evidence type="ECO:0000256" key="1">
    <source>
        <dbReference type="ARBA" id="ARBA00006284"/>
    </source>
</evidence>
<keyword evidence="2 4" id="KW-0808">Transferase</keyword>
<dbReference type="Gene3D" id="3.40.50.10350">
    <property type="entry name" value="Glycerate kinase, domain 1"/>
    <property type="match status" value="1"/>
</dbReference>
<comment type="similarity">
    <text evidence="1 4">Belongs to the glycerate kinase type-1 family.</text>
</comment>
<dbReference type="AlphaFoldDB" id="A0A9D2PI34"/>
<organism evidence="5 6">
    <name type="scientific">Candidatus Anaerostipes avistercoris</name>
    <dbReference type="NCBI Taxonomy" id="2838462"/>
    <lineage>
        <taxon>Bacteria</taxon>
        <taxon>Bacillati</taxon>
        <taxon>Bacillota</taxon>
        <taxon>Clostridia</taxon>
        <taxon>Lachnospirales</taxon>
        <taxon>Lachnospiraceae</taxon>
        <taxon>Anaerostipes</taxon>
    </lineage>
</organism>
<evidence type="ECO:0000256" key="3">
    <source>
        <dbReference type="ARBA" id="ARBA00022777"/>
    </source>
</evidence>
<dbReference type="InterPro" id="IPR036129">
    <property type="entry name" value="Glycerate_kinase_sf"/>
</dbReference>
<dbReference type="SUPFAM" id="SSF110738">
    <property type="entry name" value="Glycerate kinase I"/>
    <property type="match status" value="1"/>
</dbReference>
<dbReference type="InterPro" id="IPR004381">
    <property type="entry name" value="Glycerate_kinase"/>
</dbReference>
<keyword evidence="3 4" id="KW-0418">Kinase</keyword>
<dbReference type="Pfam" id="PF02595">
    <property type="entry name" value="Gly_kinase"/>
    <property type="match status" value="1"/>
</dbReference>
<dbReference type="NCBIfam" id="TIGR00045">
    <property type="entry name" value="glycerate kinase"/>
    <property type="match status" value="1"/>
</dbReference>
<accession>A0A9D2PI34</accession>